<feature type="chain" id="PRO_5041223737" description="FAD dependent oxidoreductase" evidence="1">
    <location>
        <begin position="23"/>
        <end position="466"/>
    </location>
</feature>
<dbReference type="Pfam" id="PF13450">
    <property type="entry name" value="NAD_binding_8"/>
    <property type="match status" value="1"/>
</dbReference>
<proteinExistence type="predicted"/>
<dbReference type="InterPro" id="IPR036188">
    <property type="entry name" value="FAD/NAD-bd_sf"/>
</dbReference>
<dbReference type="Gene3D" id="3.50.50.60">
    <property type="entry name" value="FAD/NAD(P)-binding domain"/>
    <property type="match status" value="1"/>
</dbReference>
<keyword evidence="1" id="KW-0732">Signal</keyword>
<dbReference type="EMBL" id="JAFEKC020000002">
    <property type="protein sequence ID" value="KAK0516287.1"/>
    <property type="molecule type" value="Genomic_DNA"/>
</dbReference>
<gene>
    <name evidence="2" type="ORF">JMJ35_000890</name>
</gene>
<feature type="signal peptide" evidence="1">
    <location>
        <begin position="1"/>
        <end position="22"/>
    </location>
</feature>
<reference evidence="2" key="1">
    <citation type="submission" date="2023-03" db="EMBL/GenBank/DDBJ databases">
        <title>Complete genome of Cladonia borealis.</title>
        <authorList>
            <person name="Park H."/>
        </authorList>
    </citation>
    <scope>NUCLEOTIDE SEQUENCE</scope>
    <source>
        <strain evidence="2">ANT050790</strain>
    </source>
</reference>
<evidence type="ECO:0000313" key="3">
    <source>
        <dbReference type="Proteomes" id="UP001166286"/>
    </source>
</evidence>
<name>A0AA39R7F7_9LECA</name>
<organism evidence="2 3">
    <name type="scientific">Cladonia borealis</name>
    <dbReference type="NCBI Taxonomy" id="184061"/>
    <lineage>
        <taxon>Eukaryota</taxon>
        <taxon>Fungi</taxon>
        <taxon>Dikarya</taxon>
        <taxon>Ascomycota</taxon>
        <taxon>Pezizomycotina</taxon>
        <taxon>Lecanoromycetes</taxon>
        <taxon>OSLEUM clade</taxon>
        <taxon>Lecanoromycetidae</taxon>
        <taxon>Lecanorales</taxon>
        <taxon>Lecanorineae</taxon>
        <taxon>Cladoniaceae</taxon>
        <taxon>Cladonia</taxon>
    </lineage>
</organism>
<dbReference type="Gene3D" id="3.30.70.1990">
    <property type="match status" value="1"/>
</dbReference>
<protein>
    <recommendedName>
        <fullName evidence="4">FAD dependent oxidoreductase</fullName>
    </recommendedName>
</protein>
<evidence type="ECO:0008006" key="4">
    <source>
        <dbReference type="Google" id="ProtNLM"/>
    </source>
</evidence>
<sequence length="466" mass="50429">MSPVHNLSAWGSILCLVASAWAFDQFDETSYTAENLVKRDIVIVGGGASGTYAAIGLHDNGTSFVLVERNGRLGGQTETYKDPSSGTTVDYGVQAYHNDSISRDFFSRLDVPIAAFTFGPPSTPTYVDFTSGTLLPSFVPGSLGTDYITQLDKYPYLDDGFLLPNPVPQDLLLPWGQYIEKYSLQDSAWATTVGRPAPPGPLLELPAIYVFNSFNPVEVSEGEGRDNAIVSASNDNSAIYVNALAELEADILLNSTVIAGDRSNGVKLVVATPTGNKLIVAKQLVLGIHPVLDNMNPFGLDAREQSILSKLNGYPYYAGLVSNTGLSDATLYQNVGADTEYNVPNLPCFSFFKPTFVQGQFLYWYSALQPTTQAQVESAATATINKLHMIAGTNVTAVPTFDAFANHLPFHLHVSTQDITDGFYSDMYSLQGYHNTWYIGALFVIGSSQLWNNTANMLPQIIAAAS</sequence>
<evidence type="ECO:0000256" key="1">
    <source>
        <dbReference type="SAM" id="SignalP"/>
    </source>
</evidence>
<accession>A0AA39R7F7</accession>
<evidence type="ECO:0000313" key="2">
    <source>
        <dbReference type="EMBL" id="KAK0516287.1"/>
    </source>
</evidence>
<keyword evidence="3" id="KW-1185">Reference proteome</keyword>
<dbReference type="Gene3D" id="1.10.405.20">
    <property type="match status" value="1"/>
</dbReference>
<dbReference type="AlphaFoldDB" id="A0AA39R7F7"/>
<dbReference type="Proteomes" id="UP001166286">
    <property type="component" value="Unassembled WGS sequence"/>
</dbReference>
<dbReference type="SUPFAM" id="SSF51905">
    <property type="entry name" value="FAD/NAD(P)-binding domain"/>
    <property type="match status" value="1"/>
</dbReference>
<comment type="caution">
    <text evidence="2">The sequence shown here is derived from an EMBL/GenBank/DDBJ whole genome shotgun (WGS) entry which is preliminary data.</text>
</comment>